<dbReference type="CDD" id="cd05151">
    <property type="entry name" value="ChoK-like"/>
    <property type="match status" value="1"/>
</dbReference>
<dbReference type="EMBL" id="JABAFG010000010">
    <property type="protein sequence ID" value="NME28396.1"/>
    <property type="molecule type" value="Genomic_DNA"/>
</dbReference>
<dbReference type="Gene3D" id="3.30.200.20">
    <property type="entry name" value="Phosphorylase Kinase, domain 1"/>
    <property type="match status" value="1"/>
</dbReference>
<dbReference type="RefSeq" id="WP_170087613.1">
    <property type="nucleotide sequence ID" value="NZ_JABAFG010000010.1"/>
</dbReference>
<dbReference type="GO" id="GO:0006646">
    <property type="term" value="P:phosphatidylethanolamine biosynthetic process"/>
    <property type="evidence" value="ECO:0007669"/>
    <property type="project" value="TreeGrafter"/>
</dbReference>
<evidence type="ECO:0000313" key="1">
    <source>
        <dbReference type="EMBL" id="NME28396.1"/>
    </source>
</evidence>
<proteinExistence type="predicted"/>
<reference evidence="1 2" key="1">
    <citation type="submission" date="2020-04" db="EMBL/GenBank/DDBJ databases">
        <authorList>
            <person name="Hitch T.C.A."/>
            <person name="Wylensek D."/>
            <person name="Clavel T."/>
        </authorList>
    </citation>
    <scope>NUCLEOTIDE SEQUENCE [LARGE SCALE GENOMIC DNA]</scope>
    <source>
        <strain evidence="1 2">Oil-RF-744-FAT-WT-6-1</strain>
    </source>
</reference>
<dbReference type="Gene3D" id="3.90.1200.10">
    <property type="match status" value="1"/>
</dbReference>
<dbReference type="InterPro" id="IPR011009">
    <property type="entry name" value="Kinase-like_dom_sf"/>
</dbReference>
<dbReference type="AlphaFoldDB" id="A0A848BYP3"/>
<dbReference type="GO" id="GO:0005737">
    <property type="term" value="C:cytoplasm"/>
    <property type="evidence" value="ECO:0007669"/>
    <property type="project" value="TreeGrafter"/>
</dbReference>
<gene>
    <name evidence="1" type="ORF">HF872_07135</name>
</gene>
<dbReference type="Pfam" id="PF01633">
    <property type="entry name" value="Choline_kinase"/>
    <property type="match status" value="1"/>
</dbReference>
<protein>
    <submittedName>
        <fullName evidence="1">Phosphotransferase</fullName>
    </submittedName>
</protein>
<dbReference type="PANTHER" id="PTHR22603:SF66">
    <property type="entry name" value="ETHANOLAMINE KINASE"/>
    <property type="match status" value="1"/>
</dbReference>
<dbReference type="SUPFAM" id="SSF56112">
    <property type="entry name" value="Protein kinase-like (PK-like)"/>
    <property type="match status" value="1"/>
</dbReference>
<dbReference type="Proteomes" id="UP000591071">
    <property type="component" value="Unassembled WGS sequence"/>
</dbReference>
<comment type="caution">
    <text evidence="1">The sequence shown here is derived from an EMBL/GenBank/DDBJ whole genome shotgun (WGS) entry which is preliminary data.</text>
</comment>
<name>A0A848BYP3_9FIRM</name>
<evidence type="ECO:0000313" key="2">
    <source>
        <dbReference type="Proteomes" id="UP000591071"/>
    </source>
</evidence>
<dbReference type="PANTHER" id="PTHR22603">
    <property type="entry name" value="CHOLINE/ETHANOALAMINE KINASE"/>
    <property type="match status" value="1"/>
</dbReference>
<sequence>MQIEELIQLTLRRFFHDETLRFDKSRFAGGLTNYNYIMNIHGKDYVIRQPGGMTERIIDRQTELKNNIQASQAGINCPCLYFDAKSGIKITTYVPGSRNLSQTGPQLKENIQIVVSLMKQVHQLTNPFPNRFDWLSELSKYEEIIKEQHGELFTDHNVIKEQLFTWQDTYDASPVLVPCHNDTVPENFLVSMTTGDAYLIDWEYAGMNSLYWDIAGYILESRLPAFAIDYLLQHYFQRPVSDDELMKIKISMLEQDFLWTNWALIRHYNGDDFLDYCAFRYERLRKNMDLLKEDMHADLKNLVL</sequence>
<accession>A0A848BYP3</accession>
<organism evidence="1 2">
    <name type="scientific">Megasphaera hexanoica</name>
    <dbReference type="NCBI Taxonomy" id="1675036"/>
    <lineage>
        <taxon>Bacteria</taxon>
        <taxon>Bacillati</taxon>
        <taxon>Bacillota</taxon>
        <taxon>Negativicutes</taxon>
        <taxon>Veillonellales</taxon>
        <taxon>Veillonellaceae</taxon>
        <taxon>Megasphaera</taxon>
    </lineage>
</organism>
<dbReference type="GO" id="GO:0004305">
    <property type="term" value="F:ethanolamine kinase activity"/>
    <property type="evidence" value="ECO:0007669"/>
    <property type="project" value="TreeGrafter"/>
</dbReference>
<keyword evidence="1" id="KW-0808">Transferase</keyword>